<dbReference type="Proteomes" id="UP000254400">
    <property type="component" value="Unassembled WGS sequence"/>
</dbReference>
<evidence type="ECO:0000313" key="1">
    <source>
        <dbReference type="EMBL" id="SUA67350.1"/>
    </source>
</evidence>
<gene>
    <name evidence="1" type="ORF">NCTC10343_01259</name>
</gene>
<sequence>MTKTKKKHWDELPDSLTAQDIADFFGLTRRTVYDIFDLSPSHGGIPNYSIGTSRRADKEDVRAWKDNLKQKHLKNFA</sequence>
<accession>A0A378XU42</accession>
<dbReference type="AlphaFoldDB" id="A0A378XU42"/>
<reference evidence="1 2" key="1">
    <citation type="submission" date="2018-06" db="EMBL/GenBank/DDBJ databases">
        <authorList>
            <consortium name="Pathogen Informatics"/>
            <person name="Doyle S."/>
        </authorList>
    </citation>
    <scope>NUCLEOTIDE SEQUENCE [LARGE SCALE GENOMIC DNA]</scope>
    <source>
        <strain evidence="1 2">NCTC10343</strain>
    </source>
</reference>
<organism evidence="1 2">
    <name type="scientific">Paenibacillus polymyxa</name>
    <name type="common">Bacillus polymyxa</name>
    <dbReference type="NCBI Taxonomy" id="1406"/>
    <lineage>
        <taxon>Bacteria</taxon>
        <taxon>Bacillati</taxon>
        <taxon>Bacillota</taxon>
        <taxon>Bacilli</taxon>
        <taxon>Bacillales</taxon>
        <taxon>Paenibacillaceae</taxon>
        <taxon>Paenibacillus</taxon>
    </lineage>
</organism>
<evidence type="ECO:0000313" key="2">
    <source>
        <dbReference type="Proteomes" id="UP000254400"/>
    </source>
</evidence>
<proteinExistence type="predicted"/>
<name>A0A378XU42_PAEPO</name>
<dbReference type="EMBL" id="UGSC01000001">
    <property type="protein sequence ID" value="SUA67350.1"/>
    <property type="molecule type" value="Genomic_DNA"/>
</dbReference>
<protein>
    <submittedName>
        <fullName evidence="1">Helix-turn-helix domain</fullName>
    </submittedName>
</protein>
<dbReference type="GeneID" id="93350057"/>
<dbReference type="RefSeq" id="WP_019686452.1">
    <property type="nucleotide sequence ID" value="NZ_CP036496.1"/>
</dbReference>